<dbReference type="OrthoDB" id="6474082at2"/>
<sequence>MTPDAFTQVIMPTVFCTEDGKWIHEQLQQLAPSFRRKVVVKYAEAYQIAFYSESVSYRQENKARHEANTRLRLFVNSHGKALQGYTVNPPLVVR</sequence>
<dbReference type="Proteomes" id="UP000255169">
    <property type="component" value="Unassembled WGS sequence"/>
</dbReference>
<gene>
    <name evidence="1" type="ORF">NCTC10476_03509</name>
</gene>
<dbReference type="EMBL" id="UHJG01000002">
    <property type="protein sequence ID" value="SUQ37385.1"/>
    <property type="molecule type" value="Genomic_DNA"/>
</dbReference>
<reference evidence="1 2" key="1">
    <citation type="submission" date="2018-06" db="EMBL/GenBank/DDBJ databases">
        <authorList>
            <consortium name="Pathogen Informatics"/>
            <person name="Doyle S."/>
        </authorList>
    </citation>
    <scope>NUCLEOTIDE SEQUENCE [LARGE SCALE GENOMIC DNA]</scope>
    <source>
        <strain evidence="1 2">NCTC10476</strain>
    </source>
</reference>
<keyword evidence="2" id="KW-1185">Reference proteome</keyword>
<name>A0A380S9N9_YERRU</name>
<evidence type="ECO:0000313" key="1">
    <source>
        <dbReference type="EMBL" id="SUQ37385.1"/>
    </source>
</evidence>
<organism evidence="1 2">
    <name type="scientific">Yersinia ruckeri</name>
    <dbReference type="NCBI Taxonomy" id="29486"/>
    <lineage>
        <taxon>Bacteria</taxon>
        <taxon>Pseudomonadati</taxon>
        <taxon>Pseudomonadota</taxon>
        <taxon>Gammaproteobacteria</taxon>
        <taxon>Enterobacterales</taxon>
        <taxon>Yersiniaceae</taxon>
        <taxon>Yersinia</taxon>
    </lineage>
</organism>
<proteinExistence type="predicted"/>
<dbReference type="AlphaFoldDB" id="A0A380S9N9"/>
<dbReference type="RefSeq" id="WP_040154974.1">
    <property type="nucleotide sequence ID" value="NZ_CCYO01000017.1"/>
</dbReference>
<accession>A0A380S9N9</accession>
<evidence type="ECO:0000313" key="2">
    <source>
        <dbReference type="Proteomes" id="UP000255169"/>
    </source>
</evidence>
<protein>
    <submittedName>
        <fullName evidence="1">Uncharacterized protein</fullName>
    </submittedName>
</protein>
<dbReference type="GeneID" id="66879850"/>